<sequence length="143" mass="16449">MKTIITLILSLIMLKGCSQKDIQDTTITYVATTRGFYQKITIKNQEISINKNRNDEGLGETRKIADNDWNELVNLFSKIDLENFSSYEGPTKKRQYDGAAFANITIHYQDKDYENASFDHGYPPVEIQDFVNKVVDLSKNDKE</sequence>
<evidence type="ECO:0000313" key="2">
    <source>
        <dbReference type="Proteomes" id="UP000237056"/>
    </source>
</evidence>
<dbReference type="RefSeq" id="WP_146046987.1">
    <property type="nucleotide sequence ID" value="NZ_PQNY01000007.1"/>
</dbReference>
<gene>
    <name evidence="1" type="ORF">Q361_10790</name>
</gene>
<dbReference type="EMBL" id="PQNY01000007">
    <property type="protein sequence ID" value="POS01900.1"/>
    <property type="molecule type" value="Genomic_DNA"/>
</dbReference>
<accession>A0A2S4N879</accession>
<comment type="caution">
    <text evidence="1">The sequence shown here is derived from an EMBL/GenBank/DDBJ whole genome shotgun (WGS) entry which is preliminary data.</text>
</comment>
<organism evidence="1 2">
    <name type="scientific">Flavobacterium croceum DSM 17960</name>
    <dbReference type="NCBI Taxonomy" id="1121886"/>
    <lineage>
        <taxon>Bacteria</taxon>
        <taxon>Pseudomonadati</taxon>
        <taxon>Bacteroidota</taxon>
        <taxon>Flavobacteriia</taxon>
        <taxon>Flavobacteriales</taxon>
        <taxon>Flavobacteriaceae</taxon>
        <taxon>Flavobacterium</taxon>
    </lineage>
</organism>
<dbReference type="Proteomes" id="UP000237056">
    <property type="component" value="Unassembled WGS sequence"/>
</dbReference>
<reference evidence="1 2" key="1">
    <citation type="submission" date="2018-01" db="EMBL/GenBank/DDBJ databases">
        <title>Genomic Encyclopedia of Type Strains, Phase I: the one thousand microbial genomes (KMG-I) project.</title>
        <authorList>
            <person name="Goeker M."/>
        </authorList>
    </citation>
    <scope>NUCLEOTIDE SEQUENCE [LARGE SCALE GENOMIC DNA]</scope>
    <source>
        <strain evidence="1 2">DSM 17960</strain>
    </source>
</reference>
<dbReference type="OrthoDB" id="1446480at2"/>
<proteinExistence type="predicted"/>
<protein>
    <submittedName>
        <fullName evidence="1">Uncharacterized protein</fullName>
    </submittedName>
</protein>
<keyword evidence="2" id="KW-1185">Reference proteome</keyword>
<name>A0A2S4N879_9FLAO</name>
<dbReference type="AlphaFoldDB" id="A0A2S4N879"/>
<evidence type="ECO:0000313" key="1">
    <source>
        <dbReference type="EMBL" id="POS01900.1"/>
    </source>
</evidence>